<evidence type="ECO:0000313" key="4">
    <source>
        <dbReference type="Proteomes" id="UP000032900"/>
    </source>
</evidence>
<protein>
    <submittedName>
        <fullName evidence="3">Uncharacterized protein</fullName>
    </submittedName>
</protein>
<keyword evidence="4" id="KW-1185">Reference proteome</keyword>
<dbReference type="EMBL" id="BAZW01000018">
    <property type="protein sequence ID" value="GAO30092.1"/>
    <property type="molecule type" value="Genomic_DNA"/>
</dbReference>
<sequence>MSILRILLLLVVTTMTSMAGAQVQVSLNVDANPTPKIADWVNRSEVAMLTVTNTNPELEGLEYKTMITVSVDNQVVAETKLAQVPARPLPFGSEVLLADELIPYEALTFYGKTAETIAQTGMLPAGVYSFCVSLVDLNNKTLSTPEEVCRPMFITSYQTPELIYPHSNAAIQSMLLQGTEFVWTPITPSPPADLGVKYIVTISEVYEHQSPSQAFLANFPLVEEEVIGSNRLLWPTDLDVPDDSTQYVWAVKAVTMDDEPYHTENAGFSAPGTFLVQPDNPMAKMGGGDEEGGEKNGGEENEGPPVTPGTLAASDTLYAGLNGEFEVLVNNVQVDNGKYTGEGTVFVQWLNARVEVAFDSIVVDVNKQLAEGKIIAVIHEDAPVYPVQWALEATANVPFNNQIANSIVNWVENTTQQTIPFNNLTEYTTPVKVPLGLVFPDGNELAIHEMAFQPNKSEFNLIAAKAVPPSWGTTRLGFKATNIRFHPTSIEMPPERIELVEDITLGNAGNDMVFVFKKPDTNHLGCFIEWDDDGFSEYGIEVETLFTRDWMVPSPDNDPNKKVAASLSANGTDWDDLILGGTLEKAEIVGAGGITILGDSLYYDFSDFLNPPAITFPENYPGDTTETFRGFYMQALEMEMPEAWQTQANNQPKIAVYDMIIDNMGITMLAEATSVLQFPDAKVADLIASIDTVHVELIANSLIEAGVKGRVGLPVSKKDSIQNPLEYVALFNNPQLPGEPVSFQLTVSPTGPVNAHMLKGELELAQTSNIMAHIEKDHKTFDIDLDGEFKWTNITLGPVKSVNMGLNFQGLGMSYDSTNALEMGFNIGSWSFASPQKMLANFPVTIDEIDYTMLPPQPGQLMRGRVNFDVIFNLTSNIGGMSGLGVEFAIENNTGGQKFYPQYIGTQIDSISVHANLSAVNIKGAIGFRNDDPVYGNGFIGELSAEFKAVGIQVSALAEFGNTAYLNNNEIYRYWRVEAGVVLPAPGVVFMPGVAFRGFGGGAFYNMEAALSGTTYNFTPQKSSLGFRAMATLATTPKEDGFNADVGLLGQFSTSGGLTYIAFTGDFWVGADLTSASRAKAKIDGNLSAAYNFPDRHFNFSTNVNVNAPPITTPSPVNMVLDIDGKNNQWYFKFGEPQNLNMVRILGVNLYEYLMFGNHIPTPNGFTPTFRNAYHGAVGHYPGGSVGNGGVGGATQTGSGFALGVGFMFDKSDQKHLTGNYYLAYQLGAGAELHLAS</sequence>
<name>A0A0E9LWZ6_9BACT</name>
<proteinExistence type="predicted"/>
<feature type="region of interest" description="Disordered" evidence="1">
    <location>
        <begin position="282"/>
        <end position="309"/>
    </location>
</feature>
<feature type="chain" id="PRO_5002428431" evidence="2">
    <location>
        <begin position="22"/>
        <end position="1237"/>
    </location>
</feature>
<dbReference type="OrthoDB" id="610610at2"/>
<feature type="signal peptide" evidence="2">
    <location>
        <begin position="1"/>
        <end position="21"/>
    </location>
</feature>
<reference evidence="3 4" key="1">
    <citation type="journal article" date="2015" name="Microbes Environ.">
        <title>Distribution and evolution of nitrogen fixation genes in the phylum bacteroidetes.</title>
        <authorList>
            <person name="Inoue J."/>
            <person name="Oshima K."/>
            <person name="Suda W."/>
            <person name="Sakamoto M."/>
            <person name="Iino T."/>
            <person name="Noda S."/>
            <person name="Hongoh Y."/>
            <person name="Hattori M."/>
            <person name="Ohkuma M."/>
        </authorList>
    </citation>
    <scope>NUCLEOTIDE SEQUENCE [LARGE SCALE GENOMIC DNA]</scope>
    <source>
        <strain evidence="3">JCM 15548</strain>
    </source>
</reference>
<evidence type="ECO:0000256" key="2">
    <source>
        <dbReference type="SAM" id="SignalP"/>
    </source>
</evidence>
<dbReference type="STRING" id="1236989.JCM15548_12344"/>
<keyword evidence="2" id="KW-0732">Signal</keyword>
<dbReference type="AlphaFoldDB" id="A0A0E9LWZ6"/>
<organism evidence="3 4">
    <name type="scientific">Geofilum rubicundum JCM 15548</name>
    <dbReference type="NCBI Taxonomy" id="1236989"/>
    <lineage>
        <taxon>Bacteria</taxon>
        <taxon>Pseudomonadati</taxon>
        <taxon>Bacteroidota</taxon>
        <taxon>Bacteroidia</taxon>
        <taxon>Marinilabiliales</taxon>
        <taxon>Marinilabiliaceae</taxon>
        <taxon>Geofilum</taxon>
    </lineage>
</organism>
<dbReference type="Proteomes" id="UP000032900">
    <property type="component" value="Unassembled WGS sequence"/>
</dbReference>
<accession>A0A0E9LWZ6</accession>
<gene>
    <name evidence="3" type="ORF">JCM15548_12344</name>
</gene>
<comment type="caution">
    <text evidence="3">The sequence shown here is derived from an EMBL/GenBank/DDBJ whole genome shotgun (WGS) entry which is preliminary data.</text>
</comment>
<evidence type="ECO:0000313" key="3">
    <source>
        <dbReference type="EMBL" id="GAO30092.1"/>
    </source>
</evidence>
<dbReference type="RefSeq" id="WP_062124841.1">
    <property type="nucleotide sequence ID" value="NZ_BAZW01000018.1"/>
</dbReference>
<evidence type="ECO:0000256" key="1">
    <source>
        <dbReference type="SAM" id="MobiDB-lite"/>
    </source>
</evidence>